<evidence type="ECO:0000256" key="2">
    <source>
        <dbReference type="ARBA" id="ARBA00005892"/>
    </source>
</evidence>
<comment type="similarity">
    <text evidence="2">Belongs to the NUP186/NUP192/NUP205 family.</text>
</comment>
<dbReference type="Proteomes" id="UP000677054">
    <property type="component" value="Unassembled WGS sequence"/>
</dbReference>
<accession>A0A7R9AE64</accession>
<keyword evidence="3" id="KW-0813">Transport</keyword>
<evidence type="ECO:0000313" key="5">
    <source>
        <dbReference type="EMBL" id="CAD7252600.1"/>
    </source>
</evidence>
<dbReference type="GO" id="GO:0006999">
    <property type="term" value="P:nuclear pore organization"/>
    <property type="evidence" value="ECO:0007669"/>
    <property type="project" value="TreeGrafter"/>
</dbReference>
<protein>
    <recommendedName>
        <fullName evidence="7">Nuclear pore complex protein Nup205</fullName>
    </recommendedName>
</protein>
<dbReference type="PANTHER" id="PTHR31344:SF0">
    <property type="entry name" value="NUCLEAR PORE COMPLEX PROTEIN NUP205"/>
    <property type="match status" value="1"/>
</dbReference>
<sequence length="890" mass="98976">MVNIAEVPKMSYCRIWTPFKELFEAVDNVVYKHDAFSIPDLESCVRKHRSALFSPLQNPGKDASERERVRKAAHESIILAKSSVPVQLPEILIEEALILSDMYNLSEIAAVELLLLDAIIPFSLGESEMVNFPNLPRGLVAVLLYYDGRRDLARALKALVQGCQGRTWTLGLSADLAALLGSYVDELVQEGLVSKILKLLKEMDMEKEMGKLGENRALGDRRHRHQVMKMYQETQLALAQTIFCLAAQKGLSRSDLSRLLSHLSKQSGMRSPDASMDEVLCALFMAALYSLDLSLLTTELDDSTLVNIPLLADKDMIGEIHDQLSSTTEAWESEGLQGVIQLAWSIALRHLSQSPFGQGYDGYLEEDEAIFSMALDGRPFFFLSHCVLNNSEFYQEEFYVRRLHGLLAEFLCSMPLKVKELRNRADEIARIEAARAHDCTPSPLNHPRHFQELMVLVVKLYSKDPLKLELQEEYWGPMQPEGTCDRHQHVSSRQIALVKFVRLAGDLVPPALFVSYVDMLASLAASPKAAPKAFQLLKLNSFGQGGSKISWDHFFWSLTQYYHSLRHEESIGTMTALVPGMGPRAAAPTPAPTPSKGISPQEVAGLQAVLRLVTAIAGSSESLRLALYEHPSWAPVVVMMGLITCPIPIALKAELLTCLQAFAASPEIAPIIWQGISGAGLLQENISAFSASKGIAMELEEIETRGEEYPMTRAFLGLLSMLMESGPLPTSFPAVIPPFLHFLINSVFLKHQARSYRNAMEKWEVGSLCLEILEKSLSVYEATKADFAPLAAPPPGFHILQLLLKDSQLLQMVVNVICQGREEYEQRHMKGNAIEKAMLLGLCLLSTALEKQEAFLLLERDNRCAFVAIPLQKLLISIQPKAELIYVLPK</sequence>
<keyword evidence="4" id="KW-0539">Nucleus</keyword>
<dbReference type="Pfam" id="PF11894">
    <property type="entry name" value="Nup192"/>
    <property type="match status" value="1"/>
</dbReference>
<dbReference type="AlphaFoldDB" id="A0A7R9AE64"/>
<dbReference type="PANTHER" id="PTHR31344">
    <property type="entry name" value="NUCLEAR PORE COMPLEX PROTEIN NUP205"/>
    <property type="match status" value="1"/>
</dbReference>
<dbReference type="InterPro" id="IPR021827">
    <property type="entry name" value="Nup186/Nup192/Nup205"/>
</dbReference>
<evidence type="ECO:0000256" key="1">
    <source>
        <dbReference type="ARBA" id="ARBA00004123"/>
    </source>
</evidence>
<gene>
    <name evidence="5" type="ORF">DSTB1V02_LOCUS12358</name>
</gene>
<evidence type="ECO:0000256" key="4">
    <source>
        <dbReference type="ARBA" id="ARBA00023242"/>
    </source>
</evidence>
<feature type="non-terminal residue" evidence="5">
    <location>
        <position position="890"/>
    </location>
</feature>
<dbReference type="OrthoDB" id="2019644at2759"/>
<dbReference type="EMBL" id="CAJPEV010004609">
    <property type="protein sequence ID" value="CAG0902070.1"/>
    <property type="molecule type" value="Genomic_DNA"/>
</dbReference>
<organism evidence="5">
    <name type="scientific">Darwinula stevensoni</name>
    <dbReference type="NCBI Taxonomy" id="69355"/>
    <lineage>
        <taxon>Eukaryota</taxon>
        <taxon>Metazoa</taxon>
        <taxon>Ecdysozoa</taxon>
        <taxon>Arthropoda</taxon>
        <taxon>Crustacea</taxon>
        <taxon>Oligostraca</taxon>
        <taxon>Ostracoda</taxon>
        <taxon>Podocopa</taxon>
        <taxon>Podocopida</taxon>
        <taxon>Darwinulocopina</taxon>
        <taxon>Darwinuloidea</taxon>
        <taxon>Darwinulidae</taxon>
        <taxon>Darwinula</taxon>
    </lineage>
</organism>
<dbReference type="GO" id="GO:0017056">
    <property type="term" value="F:structural constituent of nuclear pore"/>
    <property type="evidence" value="ECO:0007669"/>
    <property type="project" value="TreeGrafter"/>
</dbReference>
<evidence type="ECO:0000256" key="3">
    <source>
        <dbReference type="ARBA" id="ARBA00022448"/>
    </source>
</evidence>
<evidence type="ECO:0000313" key="6">
    <source>
        <dbReference type="Proteomes" id="UP000677054"/>
    </source>
</evidence>
<dbReference type="EMBL" id="LR904126">
    <property type="protein sequence ID" value="CAD7252600.1"/>
    <property type="molecule type" value="Genomic_DNA"/>
</dbReference>
<keyword evidence="6" id="KW-1185">Reference proteome</keyword>
<evidence type="ECO:0008006" key="7">
    <source>
        <dbReference type="Google" id="ProtNLM"/>
    </source>
</evidence>
<proteinExistence type="inferred from homology"/>
<reference evidence="5" key="1">
    <citation type="submission" date="2020-11" db="EMBL/GenBank/DDBJ databases">
        <authorList>
            <person name="Tran Van P."/>
        </authorList>
    </citation>
    <scope>NUCLEOTIDE SEQUENCE</scope>
</reference>
<dbReference type="GO" id="GO:0044611">
    <property type="term" value="C:nuclear pore inner ring"/>
    <property type="evidence" value="ECO:0007669"/>
    <property type="project" value="TreeGrafter"/>
</dbReference>
<name>A0A7R9AE64_9CRUS</name>
<comment type="subcellular location">
    <subcellularLocation>
        <location evidence="1">Nucleus</location>
    </subcellularLocation>
</comment>